<proteinExistence type="predicted"/>
<feature type="domain" description="2EXR" evidence="1">
    <location>
        <begin position="23"/>
        <end position="112"/>
    </location>
</feature>
<evidence type="ECO:0000259" key="1">
    <source>
        <dbReference type="Pfam" id="PF20150"/>
    </source>
</evidence>
<dbReference type="InterPro" id="IPR045518">
    <property type="entry name" value="2EXR"/>
</dbReference>
<dbReference type="EMBL" id="JAPDFR010000003">
    <property type="protein sequence ID" value="KAK0388829.1"/>
    <property type="molecule type" value="Genomic_DNA"/>
</dbReference>
<gene>
    <name evidence="2" type="ORF">NLU13_5072</name>
</gene>
<accession>A0AA39GKX1</accession>
<evidence type="ECO:0000313" key="3">
    <source>
        <dbReference type="Proteomes" id="UP001175261"/>
    </source>
</evidence>
<sequence>MPKKRKLPDPNKSKGKGKKLRPFHQFSLLPAELRKLVWELVDPEPRVVEIRRHMIKTNKNGESEQVRCLSRAPSVLHVCCESRRIAIKRNLYQRAFVRGQTFTWVNFEADMISIGPLDTQWLEGQPETPMIQRFRFESVNGEVFFRFQSSKLRLLTGLKELQVVCLDGVACWVSVAEEIHLPTENVFFRAKGPEGTSLYSQQQLFEKYPARPFAEYSNNQARQLYDKRIKGTEDDVPGELYPSTVSTSIGSIPVPLTFPITEFIRDVSNSNRKNNDNHPIIRNRFSKCTKVSTSFDQLKKVADDISDHCMNRYIFGLEIRIMESAPKNDKALVDDGYDKKFKTYAGYVEDQVPPQINKFISEQGNDYFKCKEYTKLNCCNDCTFATCWEDCVRGND</sequence>
<dbReference type="AlphaFoldDB" id="A0AA39GKX1"/>
<comment type="caution">
    <text evidence="2">The sequence shown here is derived from an EMBL/GenBank/DDBJ whole genome shotgun (WGS) entry which is preliminary data.</text>
</comment>
<reference evidence="2" key="1">
    <citation type="submission" date="2022-10" db="EMBL/GenBank/DDBJ databases">
        <title>Determination and structural analysis of whole genome sequence of Sarocladium strictum F4-1.</title>
        <authorList>
            <person name="Hu L."/>
            <person name="Jiang Y."/>
        </authorList>
    </citation>
    <scope>NUCLEOTIDE SEQUENCE</scope>
    <source>
        <strain evidence="2">F4-1</strain>
    </source>
</reference>
<dbReference type="PANTHER" id="PTHR35910">
    <property type="entry name" value="2EXR DOMAIN-CONTAINING PROTEIN"/>
    <property type="match status" value="1"/>
</dbReference>
<name>A0AA39GKX1_SARSR</name>
<evidence type="ECO:0000313" key="2">
    <source>
        <dbReference type="EMBL" id="KAK0388829.1"/>
    </source>
</evidence>
<dbReference type="PANTHER" id="PTHR35910:SF1">
    <property type="entry name" value="2EXR DOMAIN-CONTAINING PROTEIN"/>
    <property type="match status" value="1"/>
</dbReference>
<organism evidence="2 3">
    <name type="scientific">Sarocladium strictum</name>
    <name type="common">Black bundle disease fungus</name>
    <name type="synonym">Acremonium strictum</name>
    <dbReference type="NCBI Taxonomy" id="5046"/>
    <lineage>
        <taxon>Eukaryota</taxon>
        <taxon>Fungi</taxon>
        <taxon>Dikarya</taxon>
        <taxon>Ascomycota</taxon>
        <taxon>Pezizomycotina</taxon>
        <taxon>Sordariomycetes</taxon>
        <taxon>Hypocreomycetidae</taxon>
        <taxon>Hypocreales</taxon>
        <taxon>Sarocladiaceae</taxon>
        <taxon>Sarocladium</taxon>
    </lineage>
</organism>
<protein>
    <recommendedName>
        <fullName evidence="1">2EXR domain-containing protein</fullName>
    </recommendedName>
</protein>
<keyword evidence="3" id="KW-1185">Reference proteome</keyword>
<dbReference type="Proteomes" id="UP001175261">
    <property type="component" value="Unassembled WGS sequence"/>
</dbReference>
<dbReference type="Pfam" id="PF20150">
    <property type="entry name" value="2EXR"/>
    <property type="match status" value="1"/>
</dbReference>